<name>A0A2C9UIV9_MANES</name>
<reference evidence="1" key="1">
    <citation type="submission" date="2016-02" db="EMBL/GenBank/DDBJ databases">
        <title>WGS assembly of Manihot esculenta.</title>
        <authorList>
            <person name="Bredeson J.V."/>
            <person name="Prochnik S.E."/>
            <person name="Lyons J.B."/>
            <person name="Schmutz J."/>
            <person name="Grimwood J."/>
            <person name="Vrebalov J."/>
            <person name="Bart R.S."/>
            <person name="Amuge T."/>
            <person name="Ferguson M.E."/>
            <person name="Green R."/>
            <person name="Putnam N."/>
            <person name="Stites J."/>
            <person name="Rounsley S."/>
            <person name="Rokhsar D.S."/>
        </authorList>
    </citation>
    <scope>NUCLEOTIDE SEQUENCE [LARGE SCALE GENOMIC DNA]</scope>
    <source>
        <tissue evidence="1">Leaf</tissue>
    </source>
</reference>
<sequence length="80" mass="9421">MEIYHLRGLQRERERVNTIKRNCHYNFIMLHLQCGPEAKIYFAWCAIPKLGNAIAQLKQKFQACEGIVFMTNLINFLSFS</sequence>
<accession>A0A2C9UIV9</accession>
<evidence type="ECO:0000313" key="1">
    <source>
        <dbReference type="EMBL" id="OAY30570.1"/>
    </source>
</evidence>
<dbReference type="EMBL" id="CM004400">
    <property type="protein sequence ID" value="OAY30570.1"/>
    <property type="molecule type" value="Genomic_DNA"/>
</dbReference>
<dbReference type="AlphaFoldDB" id="A0A2C9UIV9"/>
<organism evidence="1">
    <name type="scientific">Manihot esculenta</name>
    <name type="common">Cassava</name>
    <name type="synonym">Jatropha manihot</name>
    <dbReference type="NCBI Taxonomy" id="3983"/>
    <lineage>
        <taxon>Eukaryota</taxon>
        <taxon>Viridiplantae</taxon>
        <taxon>Streptophyta</taxon>
        <taxon>Embryophyta</taxon>
        <taxon>Tracheophyta</taxon>
        <taxon>Spermatophyta</taxon>
        <taxon>Magnoliopsida</taxon>
        <taxon>eudicotyledons</taxon>
        <taxon>Gunneridae</taxon>
        <taxon>Pentapetalae</taxon>
        <taxon>rosids</taxon>
        <taxon>fabids</taxon>
        <taxon>Malpighiales</taxon>
        <taxon>Euphorbiaceae</taxon>
        <taxon>Crotonoideae</taxon>
        <taxon>Manihoteae</taxon>
        <taxon>Manihot</taxon>
    </lineage>
</organism>
<protein>
    <submittedName>
        <fullName evidence="1">Uncharacterized protein</fullName>
    </submittedName>
</protein>
<gene>
    <name evidence="1" type="ORF">MANES_14G041400</name>
</gene>
<proteinExistence type="predicted"/>